<accession>A0A067SNV0</accession>
<sequence>MDPTPPQIKVYSSFPLAVALDSDLNLDPNNSHSPTPAASGSTRSRTSRTSYKWVRYTTGIVVGADEDLSNRSNLPNSQQRNNGEVHKKKEQTVQGTKVDSERGIE</sequence>
<feature type="compositionally biased region" description="Polar residues" evidence="1">
    <location>
        <begin position="27"/>
        <end position="40"/>
    </location>
</feature>
<reference evidence="3" key="1">
    <citation type="journal article" date="2014" name="Proc. Natl. Acad. Sci. U.S.A.">
        <title>Extensive sampling of basidiomycete genomes demonstrates inadequacy of the white-rot/brown-rot paradigm for wood decay fungi.</title>
        <authorList>
            <person name="Riley R."/>
            <person name="Salamov A.A."/>
            <person name="Brown D.W."/>
            <person name="Nagy L.G."/>
            <person name="Floudas D."/>
            <person name="Held B.W."/>
            <person name="Levasseur A."/>
            <person name="Lombard V."/>
            <person name="Morin E."/>
            <person name="Otillar R."/>
            <person name="Lindquist E.A."/>
            <person name="Sun H."/>
            <person name="LaButti K.M."/>
            <person name="Schmutz J."/>
            <person name="Jabbour D."/>
            <person name="Luo H."/>
            <person name="Baker S.E."/>
            <person name="Pisabarro A.G."/>
            <person name="Walton J.D."/>
            <person name="Blanchette R.A."/>
            <person name="Henrissat B."/>
            <person name="Martin F."/>
            <person name="Cullen D."/>
            <person name="Hibbett D.S."/>
            <person name="Grigoriev I.V."/>
        </authorList>
    </citation>
    <scope>NUCLEOTIDE SEQUENCE [LARGE SCALE GENOMIC DNA]</scope>
    <source>
        <strain evidence="3">CBS 339.88</strain>
    </source>
</reference>
<dbReference type="Proteomes" id="UP000027222">
    <property type="component" value="Unassembled WGS sequence"/>
</dbReference>
<evidence type="ECO:0000313" key="2">
    <source>
        <dbReference type="EMBL" id="KDR72576.1"/>
    </source>
</evidence>
<feature type="region of interest" description="Disordered" evidence="1">
    <location>
        <begin position="22"/>
        <end position="50"/>
    </location>
</feature>
<gene>
    <name evidence="2" type="ORF">GALMADRAFT_142890</name>
</gene>
<evidence type="ECO:0000313" key="3">
    <source>
        <dbReference type="Proteomes" id="UP000027222"/>
    </source>
</evidence>
<proteinExistence type="predicted"/>
<dbReference type="AlphaFoldDB" id="A0A067SNV0"/>
<dbReference type="EMBL" id="KL142388">
    <property type="protein sequence ID" value="KDR72576.1"/>
    <property type="molecule type" value="Genomic_DNA"/>
</dbReference>
<protein>
    <submittedName>
        <fullName evidence="2">Uncharacterized protein</fullName>
    </submittedName>
</protein>
<feature type="region of interest" description="Disordered" evidence="1">
    <location>
        <begin position="62"/>
        <end position="105"/>
    </location>
</feature>
<keyword evidence="3" id="KW-1185">Reference proteome</keyword>
<name>A0A067SNV0_GALM3</name>
<dbReference type="HOGENOM" id="CLU_2236779_0_0_1"/>
<feature type="compositionally biased region" description="Low complexity" evidence="1">
    <location>
        <begin position="41"/>
        <end position="50"/>
    </location>
</feature>
<evidence type="ECO:0000256" key="1">
    <source>
        <dbReference type="SAM" id="MobiDB-lite"/>
    </source>
</evidence>
<feature type="compositionally biased region" description="Polar residues" evidence="1">
    <location>
        <begin position="70"/>
        <end position="82"/>
    </location>
</feature>
<organism evidence="2 3">
    <name type="scientific">Galerina marginata (strain CBS 339.88)</name>
    <dbReference type="NCBI Taxonomy" id="685588"/>
    <lineage>
        <taxon>Eukaryota</taxon>
        <taxon>Fungi</taxon>
        <taxon>Dikarya</taxon>
        <taxon>Basidiomycota</taxon>
        <taxon>Agaricomycotina</taxon>
        <taxon>Agaricomycetes</taxon>
        <taxon>Agaricomycetidae</taxon>
        <taxon>Agaricales</taxon>
        <taxon>Agaricineae</taxon>
        <taxon>Strophariaceae</taxon>
        <taxon>Galerina</taxon>
    </lineage>
</organism>